<evidence type="ECO:0000256" key="2">
    <source>
        <dbReference type="SAM" id="SignalP"/>
    </source>
</evidence>
<protein>
    <submittedName>
        <fullName evidence="3">Leucine-rich repeat domain-containing protein</fullName>
    </submittedName>
</protein>
<dbReference type="Gene3D" id="3.80.10.10">
    <property type="entry name" value="Ribonuclease Inhibitor"/>
    <property type="match status" value="1"/>
</dbReference>
<feature type="signal peptide" evidence="2">
    <location>
        <begin position="1"/>
        <end position="19"/>
    </location>
</feature>
<accession>A0ABW3I3C7</accession>
<sequence length="351" mass="37475">MKQILFILLALSLSLISYSQTFTVDYITYQVTSTTNNTVKTTGYDTAGGTVVNIPNTVTDNGITYTVTAIGNIAFYDKQLTSITIPNSVVSIINYAFAQNQLTNVTIPNSVTSISDGAFNDNQLTTIIIPNSVTSIGGAAFSDNQLTTVAIPNSVTSIGYSAFYNNQLTSVTIPNSIITIGNYTFAQNQLTNITIPNSVTSIGNAAFISNPLTNVVSESITPPNITTGGGFDTFGNRSNIDLHIPLGTMGAYVTDAGALWTGFNTVTEDASLSVNNFELADEITIVSTTNELKINHPNSIILQGYTVYNLAGVRILNGSKNTISKNFLASGVYILNASFDKGTIRKKFLVR</sequence>
<proteinExistence type="predicted"/>
<dbReference type="Pfam" id="PF13306">
    <property type="entry name" value="LRR_5"/>
    <property type="match status" value="1"/>
</dbReference>
<feature type="chain" id="PRO_5045339451" evidence="2">
    <location>
        <begin position="20"/>
        <end position="351"/>
    </location>
</feature>
<organism evidence="3 4">
    <name type="scientific">Pseudofulvibacter geojedonensis</name>
    <dbReference type="NCBI Taxonomy" id="1123758"/>
    <lineage>
        <taxon>Bacteria</taxon>
        <taxon>Pseudomonadati</taxon>
        <taxon>Bacteroidota</taxon>
        <taxon>Flavobacteriia</taxon>
        <taxon>Flavobacteriales</taxon>
        <taxon>Flavobacteriaceae</taxon>
        <taxon>Pseudofulvibacter</taxon>
    </lineage>
</organism>
<dbReference type="Gene3D" id="3.40.50.12480">
    <property type="match status" value="2"/>
</dbReference>
<dbReference type="InterPro" id="IPR026906">
    <property type="entry name" value="LRR_5"/>
</dbReference>
<dbReference type="InterPro" id="IPR032675">
    <property type="entry name" value="LRR_dom_sf"/>
</dbReference>
<dbReference type="PANTHER" id="PTHR45661:SF3">
    <property type="entry name" value="IG-LIKE DOMAIN-CONTAINING PROTEIN"/>
    <property type="match status" value="1"/>
</dbReference>
<keyword evidence="1 2" id="KW-0732">Signal</keyword>
<dbReference type="InterPro" id="IPR053139">
    <property type="entry name" value="Surface_bspA-like"/>
</dbReference>
<evidence type="ECO:0000256" key="1">
    <source>
        <dbReference type="ARBA" id="ARBA00022729"/>
    </source>
</evidence>
<keyword evidence="4" id="KW-1185">Reference proteome</keyword>
<gene>
    <name evidence="3" type="ORF">ACFQ1O_09570</name>
</gene>
<dbReference type="RefSeq" id="WP_377715799.1">
    <property type="nucleotide sequence ID" value="NZ_JBHTJM010000009.1"/>
</dbReference>
<reference evidence="4" key="1">
    <citation type="journal article" date="2019" name="Int. J. Syst. Evol. Microbiol.">
        <title>The Global Catalogue of Microorganisms (GCM) 10K type strain sequencing project: providing services to taxonomists for standard genome sequencing and annotation.</title>
        <authorList>
            <consortium name="The Broad Institute Genomics Platform"/>
            <consortium name="The Broad Institute Genome Sequencing Center for Infectious Disease"/>
            <person name="Wu L."/>
            <person name="Ma J."/>
        </authorList>
    </citation>
    <scope>NUCLEOTIDE SEQUENCE [LARGE SCALE GENOMIC DNA]</scope>
    <source>
        <strain evidence="4">CCUG 62114</strain>
    </source>
</reference>
<dbReference type="NCBIfam" id="TIGR04183">
    <property type="entry name" value="Por_Secre_tail"/>
    <property type="match status" value="1"/>
</dbReference>
<dbReference type="PANTHER" id="PTHR45661">
    <property type="entry name" value="SURFACE ANTIGEN"/>
    <property type="match status" value="1"/>
</dbReference>
<dbReference type="SUPFAM" id="SSF52058">
    <property type="entry name" value="L domain-like"/>
    <property type="match status" value="1"/>
</dbReference>
<name>A0ABW3I3C7_9FLAO</name>
<evidence type="ECO:0000313" key="4">
    <source>
        <dbReference type="Proteomes" id="UP001596997"/>
    </source>
</evidence>
<evidence type="ECO:0000313" key="3">
    <source>
        <dbReference type="EMBL" id="MFD0964253.1"/>
    </source>
</evidence>
<dbReference type="InterPro" id="IPR026444">
    <property type="entry name" value="Secre_tail"/>
</dbReference>
<dbReference type="Proteomes" id="UP001596997">
    <property type="component" value="Unassembled WGS sequence"/>
</dbReference>
<comment type="caution">
    <text evidence="3">The sequence shown here is derived from an EMBL/GenBank/DDBJ whole genome shotgun (WGS) entry which is preliminary data.</text>
</comment>
<dbReference type="EMBL" id="JBHTJM010000009">
    <property type="protein sequence ID" value="MFD0964253.1"/>
    <property type="molecule type" value="Genomic_DNA"/>
</dbReference>